<keyword evidence="3" id="KW-1185">Reference proteome</keyword>
<evidence type="ECO:0008006" key="4">
    <source>
        <dbReference type="Google" id="ProtNLM"/>
    </source>
</evidence>
<gene>
    <name evidence="2" type="ORF">V7S43_017536</name>
</gene>
<feature type="region of interest" description="Disordered" evidence="1">
    <location>
        <begin position="74"/>
        <end position="96"/>
    </location>
</feature>
<protein>
    <recommendedName>
        <fullName evidence="4">FLZ-type domain-containing protein</fullName>
    </recommendedName>
</protein>
<accession>A0ABD3ETS1</accession>
<dbReference type="Proteomes" id="UP001632037">
    <property type="component" value="Unassembled WGS sequence"/>
</dbReference>
<dbReference type="EMBL" id="JBIMZQ010000063">
    <property type="protein sequence ID" value="KAL3657569.1"/>
    <property type="molecule type" value="Genomic_DNA"/>
</dbReference>
<evidence type="ECO:0000313" key="2">
    <source>
        <dbReference type="EMBL" id="KAL3657569.1"/>
    </source>
</evidence>
<reference evidence="2 3" key="1">
    <citation type="submission" date="2024-09" db="EMBL/GenBank/DDBJ databases">
        <title>Genome sequencing and assembly of Phytophthora oleae, isolate VK10A, causative agent of rot of olive drupes.</title>
        <authorList>
            <person name="Conti Taguali S."/>
            <person name="Riolo M."/>
            <person name="La Spada F."/>
            <person name="Cacciola S.O."/>
            <person name="Dionisio G."/>
        </authorList>
    </citation>
    <scope>NUCLEOTIDE SEQUENCE [LARGE SCALE GENOMIC DNA]</scope>
    <source>
        <strain evidence="2 3">VK10A</strain>
    </source>
</reference>
<feature type="compositionally biased region" description="Polar residues" evidence="1">
    <location>
        <begin position="74"/>
        <end position="88"/>
    </location>
</feature>
<proteinExistence type="predicted"/>
<sequence>MNLSAGIAINEYKPPRCEVNITKKTHCDQDVTRPSFASRVLGLVFKRGQQPTEMQVKSWPGRHEPDRVVLPTASEPQFSPNISIPNSLASSAPTTTPTVHARLQRVRMRTVDADGYSEDHWRQRQTYCANCERLFLKSMSSLSNTAGKFCSLDCKANFEYVTQLQNMVPEFDAESLSCGVSLDTVSCLVRASETYQTR</sequence>
<evidence type="ECO:0000256" key="1">
    <source>
        <dbReference type="SAM" id="MobiDB-lite"/>
    </source>
</evidence>
<organism evidence="2 3">
    <name type="scientific">Phytophthora oleae</name>
    <dbReference type="NCBI Taxonomy" id="2107226"/>
    <lineage>
        <taxon>Eukaryota</taxon>
        <taxon>Sar</taxon>
        <taxon>Stramenopiles</taxon>
        <taxon>Oomycota</taxon>
        <taxon>Peronosporomycetes</taxon>
        <taxon>Peronosporales</taxon>
        <taxon>Peronosporaceae</taxon>
        <taxon>Phytophthora</taxon>
    </lineage>
</organism>
<name>A0ABD3ETS1_9STRA</name>
<comment type="caution">
    <text evidence="2">The sequence shown here is derived from an EMBL/GenBank/DDBJ whole genome shotgun (WGS) entry which is preliminary data.</text>
</comment>
<dbReference type="AlphaFoldDB" id="A0ABD3ETS1"/>
<evidence type="ECO:0000313" key="3">
    <source>
        <dbReference type="Proteomes" id="UP001632037"/>
    </source>
</evidence>